<name>A0A5B9Q5A0_9BACT</name>
<evidence type="ECO:0008006" key="4">
    <source>
        <dbReference type="Google" id="ProtNLM"/>
    </source>
</evidence>
<keyword evidence="1" id="KW-0732">Signal</keyword>
<keyword evidence="3" id="KW-1185">Reference proteome</keyword>
<dbReference type="EMBL" id="CP042913">
    <property type="protein sequence ID" value="QEG34157.1"/>
    <property type="molecule type" value="Genomic_DNA"/>
</dbReference>
<accession>A0A5B9Q5A0</accession>
<evidence type="ECO:0000313" key="2">
    <source>
        <dbReference type="EMBL" id="QEG34157.1"/>
    </source>
</evidence>
<dbReference type="InterPro" id="IPR029058">
    <property type="entry name" value="AB_hydrolase_fold"/>
</dbReference>
<reference evidence="2 3" key="1">
    <citation type="submission" date="2019-08" db="EMBL/GenBank/DDBJ databases">
        <title>Deep-cultivation of Planctomycetes and their phenomic and genomic characterization uncovers novel biology.</title>
        <authorList>
            <person name="Wiegand S."/>
            <person name="Jogler M."/>
            <person name="Boedeker C."/>
            <person name="Pinto D."/>
            <person name="Vollmers J."/>
            <person name="Rivas-Marin E."/>
            <person name="Kohn T."/>
            <person name="Peeters S.H."/>
            <person name="Heuer A."/>
            <person name="Rast P."/>
            <person name="Oberbeckmann S."/>
            <person name="Bunk B."/>
            <person name="Jeske O."/>
            <person name="Meyerdierks A."/>
            <person name="Storesund J.E."/>
            <person name="Kallscheuer N."/>
            <person name="Luecker S."/>
            <person name="Lage O.M."/>
            <person name="Pohl T."/>
            <person name="Merkel B.J."/>
            <person name="Hornburger P."/>
            <person name="Mueller R.-W."/>
            <person name="Bruemmer F."/>
            <person name="Labrenz M."/>
            <person name="Spormann A.M."/>
            <person name="Op den Camp H."/>
            <person name="Overmann J."/>
            <person name="Amann R."/>
            <person name="Jetten M.S.M."/>
            <person name="Mascher T."/>
            <person name="Medema M.H."/>
            <person name="Devos D.P."/>
            <person name="Kaster A.-K."/>
            <person name="Ovreas L."/>
            <person name="Rohde M."/>
            <person name="Galperin M.Y."/>
            <person name="Jogler C."/>
        </authorList>
    </citation>
    <scope>NUCLEOTIDE SEQUENCE [LARGE SCALE GENOMIC DNA]</scope>
    <source>
        <strain evidence="2 3">Pr1d</strain>
    </source>
</reference>
<organism evidence="2 3">
    <name type="scientific">Bythopirellula goksoeyrii</name>
    <dbReference type="NCBI Taxonomy" id="1400387"/>
    <lineage>
        <taxon>Bacteria</taxon>
        <taxon>Pseudomonadati</taxon>
        <taxon>Planctomycetota</taxon>
        <taxon>Planctomycetia</taxon>
        <taxon>Pirellulales</taxon>
        <taxon>Lacipirellulaceae</taxon>
        <taxon>Bythopirellula</taxon>
    </lineage>
</organism>
<evidence type="ECO:0000313" key="3">
    <source>
        <dbReference type="Proteomes" id="UP000323917"/>
    </source>
</evidence>
<sequence precursor="true">MFFCSCNRLARLVVLGAMFGHLDGAPVQAAAPVDFGVNFQVYGSEVFVQYRAWWPENFDTLKGLIFSFPGSRGDQRGIAGNGLWQFRLSQMGYGIVGFRDLLDFGYDYWGENDAEVQANFQGVLDSIAAASGHSELSNAPVLLDGVSKGGYSAGYLASFVPDRTLGFIADKGFATGVLDSTRPTAPGIVIAGERDDVVQPYFLNQDFLESRAVDGHTAYLVEWRTTHRETTEAFRLALMDQCMRARYPVGQLPSSEPDDPLMLNDPSGFLAETSIFDPALGQLFNPDPIITPEAVYPLDSSKASWLASETLALLYRIQNENTQLGSKVQFSPVAPFNGKVDLSVQITGIESTRLWLYHESELLGEFDPSQGPVKFSYVAKENGLQTFFAIAEYSDGGVLKTTGNYLPTVVAGAVVVPEPATAILLAVSSCTILLPRSNGRILPQTHVLEPQLVKARVPNRKASALSHQGRTGSLLSAV</sequence>
<dbReference type="Proteomes" id="UP000323917">
    <property type="component" value="Chromosome"/>
</dbReference>
<protein>
    <recommendedName>
        <fullName evidence="4">Alpha/beta hydrolase family protein</fullName>
    </recommendedName>
</protein>
<gene>
    <name evidence="2" type="ORF">Pr1d_14300</name>
</gene>
<dbReference type="SUPFAM" id="SSF53474">
    <property type="entry name" value="alpha/beta-Hydrolases"/>
    <property type="match status" value="1"/>
</dbReference>
<dbReference type="KEGG" id="bgok:Pr1d_14300"/>
<feature type="chain" id="PRO_5022969949" description="Alpha/beta hydrolase family protein" evidence="1">
    <location>
        <begin position="30"/>
        <end position="478"/>
    </location>
</feature>
<dbReference type="AlphaFoldDB" id="A0A5B9Q5A0"/>
<feature type="signal peptide" evidence="1">
    <location>
        <begin position="1"/>
        <end position="29"/>
    </location>
</feature>
<proteinExistence type="predicted"/>
<dbReference type="Gene3D" id="3.40.50.1820">
    <property type="entry name" value="alpha/beta hydrolase"/>
    <property type="match status" value="1"/>
</dbReference>
<evidence type="ECO:0000256" key="1">
    <source>
        <dbReference type="SAM" id="SignalP"/>
    </source>
</evidence>